<dbReference type="EMBL" id="JACTNF010000010">
    <property type="protein sequence ID" value="MBO1075222.1"/>
    <property type="molecule type" value="Genomic_DNA"/>
</dbReference>
<name>A0ABS3KCP8_9PROT</name>
<dbReference type="InterPro" id="IPR017853">
    <property type="entry name" value="GH"/>
</dbReference>
<dbReference type="Proteomes" id="UP001518990">
    <property type="component" value="Unassembled WGS sequence"/>
</dbReference>
<sequence>MPDGDIPPLFRSFFLGGFECSSHRRRDGRRLDLLATTGHDRLALADYQALRGQGIVAARDGLRWHRIETAPGRYDWSEFLPRLRAARASGVQVIWDLCHYGWPDDLDIWSPAFIDRFAAFAGAAARLVREEQDEAPAYCPLNEISYWAWAGGEMGHINPLARKRGGALKRQLVRATIAAIEAVRAVDPRVRIISAEPLIHVVARGPQPRQQRAAAGYRLSQYEALDLLSGRQEPELGGRADYLDILGVNFYPHNQWYYHGSTVPLGHYDYRPLSEMLGETYRRYGRPLLLAETGAEGSARPAWLHYVCDEVRDARSAGVPVGGICLYPVTDYPGWENDRLCRSGLFSEPDGQGRRQVHAPLAAELRRQQEIFRFGTEADVLQHG</sequence>
<gene>
    <name evidence="1" type="ORF">IAI60_11440</name>
</gene>
<proteinExistence type="predicted"/>
<protein>
    <submittedName>
        <fullName evidence="1">Beta-glucosidase</fullName>
    </submittedName>
</protein>
<dbReference type="RefSeq" id="WP_207447312.1">
    <property type="nucleotide sequence ID" value="NZ_CP061091.1"/>
</dbReference>
<dbReference type="SUPFAM" id="SSF51445">
    <property type="entry name" value="(Trans)glycosidases"/>
    <property type="match status" value="1"/>
</dbReference>
<reference evidence="1 2" key="1">
    <citation type="submission" date="2020-09" db="EMBL/GenBank/DDBJ databases">
        <title>Roseomonas.</title>
        <authorList>
            <person name="Zhu W."/>
        </authorList>
    </citation>
    <scope>NUCLEOTIDE SEQUENCE [LARGE SCALE GENOMIC DNA]</scope>
    <source>
        <strain evidence="1 2">1311</strain>
    </source>
</reference>
<keyword evidence="2" id="KW-1185">Reference proteome</keyword>
<organism evidence="1 2">
    <name type="scientific">Roseomonas marmotae</name>
    <dbReference type="NCBI Taxonomy" id="2768161"/>
    <lineage>
        <taxon>Bacteria</taxon>
        <taxon>Pseudomonadati</taxon>
        <taxon>Pseudomonadota</taxon>
        <taxon>Alphaproteobacteria</taxon>
        <taxon>Acetobacterales</taxon>
        <taxon>Roseomonadaceae</taxon>
        <taxon>Roseomonas</taxon>
    </lineage>
</organism>
<comment type="caution">
    <text evidence="1">The sequence shown here is derived from an EMBL/GenBank/DDBJ whole genome shotgun (WGS) entry which is preliminary data.</text>
</comment>
<dbReference type="Gene3D" id="3.20.20.80">
    <property type="entry name" value="Glycosidases"/>
    <property type="match status" value="1"/>
</dbReference>
<evidence type="ECO:0000313" key="1">
    <source>
        <dbReference type="EMBL" id="MBO1075222.1"/>
    </source>
</evidence>
<evidence type="ECO:0000313" key="2">
    <source>
        <dbReference type="Proteomes" id="UP001518990"/>
    </source>
</evidence>
<accession>A0ABS3KCP8</accession>